<evidence type="ECO:0008006" key="9">
    <source>
        <dbReference type="Google" id="ProtNLM"/>
    </source>
</evidence>
<dbReference type="GO" id="GO:0007157">
    <property type="term" value="P:heterophilic cell-cell adhesion via plasma membrane cell adhesion molecules"/>
    <property type="evidence" value="ECO:0007669"/>
    <property type="project" value="TreeGrafter"/>
</dbReference>
<dbReference type="GO" id="GO:0042803">
    <property type="term" value="F:protein homodimerization activity"/>
    <property type="evidence" value="ECO:0007669"/>
    <property type="project" value="TreeGrafter"/>
</dbReference>
<dbReference type="Proteomes" id="UP000694388">
    <property type="component" value="Unplaced"/>
</dbReference>
<evidence type="ECO:0000256" key="1">
    <source>
        <dbReference type="ARBA" id="ARBA00022536"/>
    </source>
</evidence>
<name>A0A8C4QEQ2_EPTBU</name>
<dbReference type="GO" id="GO:0048666">
    <property type="term" value="P:neuron development"/>
    <property type="evidence" value="ECO:0007669"/>
    <property type="project" value="TreeGrafter"/>
</dbReference>
<reference evidence="7" key="1">
    <citation type="submission" date="2025-08" db="UniProtKB">
        <authorList>
            <consortium name="Ensembl"/>
        </authorList>
    </citation>
    <scope>IDENTIFICATION</scope>
</reference>
<feature type="region of interest" description="Disordered" evidence="4">
    <location>
        <begin position="300"/>
        <end position="337"/>
    </location>
</feature>
<reference evidence="7" key="2">
    <citation type="submission" date="2025-09" db="UniProtKB">
        <authorList>
            <consortium name="Ensembl"/>
        </authorList>
    </citation>
    <scope>IDENTIFICATION</scope>
</reference>
<dbReference type="GO" id="GO:0046982">
    <property type="term" value="F:protein heterodimerization activity"/>
    <property type="evidence" value="ECO:0007669"/>
    <property type="project" value="TreeGrafter"/>
</dbReference>
<evidence type="ECO:0000259" key="5">
    <source>
        <dbReference type="Pfam" id="PF15636"/>
    </source>
</evidence>
<feature type="domain" description="Teneurin-like YD-shell" evidence="6">
    <location>
        <begin position="3"/>
        <end position="108"/>
    </location>
</feature>
<evidence type="ECO:0000313" key="8">
    <source>
        <dbReference type="Proteomes" id="UP000694388"/>
    </source>
</evidence>
<dbReference type="AlphaFoldDB" id="A0A8C4QEQ2"/>
<dbReference type="GeneTree" id="ENSGT01030000234566"/>
<protein>
    <recommendedName>
        <fullName evidence="9">RHS repeat-associated core domain-containing protein</fullName>
    </recommendedName>
</protein>
<dbReference type="Pfam" id="PF25023">
    <property type="entry name" value="TEN_YD-shell"/>
    <property type="match status" value="1"/>
</dbReference>
<evidence type="ECO:0000256" key="2">
    <source>
        <dbReference type="ARBA" id="ARBA00022737"/>
    </source>
</evidence>
<accession>A0A8C4QEQ2</accession>
<dbReference type="GO" id="GO:0050839">
    <property type="term" value="F:cell adhesion molecule binding"/>
    <property type="evidence" value="ECO:0007669"/>
    <property type="project" value="TreeGrafter"/>
</dbReference>
<dbReference type="Gene3D" id="2.180.10.10">
    <property type="entry name" value="RHS repeat-associated core"/>
    <property type="match status" value="1"/>
</dbReference>
<dbReference type="Pfam" id="PF23538">
    <property type="entry name" value="Teneurin_ABD"/>
    <property type="match status" value="1"/>
</dbReference>
<dbReference type="OMA" id="RVANCDI"/>
<dbReference type="InterPro" id="IPR028916">
    <property type="entry name" value="Tox-GHH_dom"/>
</dbReference>
<evidence type="ECO:0000259" key="6">
    <source>
        <dbReference type="Pfam" id="PF25023"/>
    </source>
</evidence>
<sequence length="441" mass="48510">MSSGREFYVGADEAGTPLCVFDGKGHLVKRLLYTPFGEPYRDSNPELPLLLGFRGSLYEPLTRLAHFSGRDYDVAAGRWAAPEPDLWERLSHHPVPFNPYMFLNNDPVGGNTGGPLHLADVNSWLQTFGFFLHNLVPGFPRPPLPGQPAPSPSLELRTSLLQHEQSRASVECEVDSQLKAFVDLETKPLSLRSGDHSKSDRPQFAAEPSLFGRSVRFSIEEDGRVSAWAAPGASPDERKVAKLLHNSMYLHGLQFILNGTDTHHFVKAGDPTPDLVSLGLLGGGSESKTLDPSALLGLEGPGTVESRSPVRRVPLPGVGANLTIRGSTASSPEGRQRKYTDVELRRGGLALRLRYGSGILDEQARLLADAKERAWAGAWERERRAARSGNAESRRWSQTERQELLAGGRPHTLEPLYLLPPEHFPEFADSSRNVQMVRRAA</sequence>
<dbReference type="InterPro" id="IPR056823">
    <property type="entry name" value="TEN-like_YD-shell"/>
</dbReference>
<proteinExistence type="predicted"/>
<evidence type="ECO:0000256" key="4">
    <source>
        <dbReference type="SAM" id="MobiDB-lite"/>
    </source>
</evidence>
<feature type="domain" description="Tox-GHH" evidence="5">
    <location>
        <begin position="362"/>
        <end position="437"/>
    </location>
</feature>
<feature type="compositionally biased region" description="Polar residues" evidence="4">
    <location>
        <begin position="324"/>
        <end position="333"/>
    </location>
</feature>
<keyword evidence="8" id="KW-1185">Reference proteome</keyword>
<keyword evidence="3" id="KW-1015">Disulfide bond</keyword>
<feature type="compositionally biased region" description="Basic and acidic residues" evidence="4">
    <location>
        <begin position="392"/>
        <end position="403"/>
    </location>
</feature>
<evidence type="ECO:0000313" key="7">
    <source>
        <dbReference type="Ensembl" id="ENSEBUP00000014389.1"/>
    </source>
</evidence>
<keyword evidence="1" id="KW-0245">EGF-like domain</keyword>
<dbReference type="Pfam" id="PF15636">
    <property type="entry name" value="Tox-GHH"/>
    <property type="match status" value="1"/>
</dbReference>
<dbReference type="GO" id="GO:0043005">
    <property type="term" value="C:neuron projection"/>
    <property type="evidence" value="ECO:0007669"/>
    <property type="project" value="TreeGrafter"/>
</dbReference>
<dbReference type="PANTHER" id="PTHR11219:SF69">
    <property type="entry name" value="TENEURIN-A"/>
    <property type="match status" value="1"/>
</dbReference>
<dbReference type="InterPro" id="IPR051216">
    <property type="entry name" value="Teneurin"/>
</dbReference>
<keyword evidence="2" id="KW-0677">Repeat</keyword>
<feature type="region of interest" description="Disordered" evidence="4">
    <location>
        <begin position="386"/>
        <end position="407"/>
    </location>
</feature>
<organism evidence="7 8">
    <name type="scientific">Eptatretus burgeri</name>
    <name type="common">Inshore hagfish</name>
    <dbReference type="NCBI Taxonomy" id="7764"/>
    <lineage>
        <taxon>Eukaryota</taxon>
        <taxon>Metazoa</taxon>
        <taxon>Chordata</taxon>
        <taxon>Craniata</taxon>
        <taxon>Vertebrata</taxon>
        <taxon>Cyclostomata</taxon>
        <taxon>Myxini</taxon>
        <taxon>Myxiniformes</taxon>
        <taxon>Myxinidae</taxon>
        <taxon>Eptatretinae</taxon>
        <taxon>Eptatretus</taxon>
    </lineage>
</organism>
<dbReference type="PANTHER" id="PTHR11219">
    <property type="entry name" value="TENEURIN AND N-ACETYLGLUCOSAMINE-1-PHOSPHODIESTER ALPHA-N-ACETYLGLUCOSAMINIDASE"/>
    <property type="match status" value="1"/>
</dbReference>
<evidence type="ECO:0000256" key="3">
    <source>
        <dbReference type="ARBA" id="ARBA00023157"/>
    </source>
</evidence>
<dbReference type="Ensembl" id="ENSEBUT00000014965.1">
    <property type="protein sequence ID" value="ENSEBUP00000014389.1"/>
    <property type="gene ID" value="ENSEBUG00000009071.1"/>
</dbReference>